<keyword evidence="7" id="KW-0539">Nucleus</keyword>
<feature type="compositionally biased region" description="Pro residues" evidence="10">
    <location>
        <begin position="2190"/>
        <end position="2210"/>
    </location>
</feature>
<dbReference type="GO" id="GO:0004386">
    <property type="term" value="F:helicase activity"/>
    <property type="evidence" value="ECO:0007669"/>
    <property type="project" value="UniProtKB-KW"/>
</dbReference>
<keyword evidence="8" id="KW-0862">Zinc</keyword>
<evidence type="ECO:0000256" key="7">
    <source>
        <dbReference type="ARBA" id="ARBA00023242"/>
    </source>
</evidence>
<comment type="subcellular location">
    <subcellularLocation>
        <location evidence="1">Nucleus</location>
    </subcellularLocation>
</comment>
<dbReference type="InterPro" id="IPR036875">
    <property type="entry name" value="Znf_CCHC_sf"/>
</dbReference>
<dbReference type="SUPFAM" id="SSF57756">
    <property type="entry name" value="Retrovirus zinc finger-like domains"/>
    <property type="match status" value="1"/>
</dbReference>
<feature type="region of interest" description="Disordered" evidence="10">
    <location>
        <begin position="1846"/>
        <end position="1991"/>
    </location>
</feature>
<comment type="caution">
    <text evidence="12">The sequence shown here is derived from an EMBL/GenBank/DDBJ whole genome shotgun (WGS) entry which is preliminary data.</text>
</comment>
<keyword evidence="13" id="KW-1185">Reference proteome</keyword>
<dbReference type="Gene3D" id="3.40.50.300">
    <property type="entry name" value="P-loop containing nucleotide triphosphate hydrolases"/>
    <property type="match status" value="2"/>
</dbReference>
<evidence type="ECO:0000256" key="3">
    <source>
        <dbReference type="ARBA" id="ARBA00022741"/>
    </source>
</evidence>
<dbReference type="GO" id="GO:0016604">
    <property type="term" value="C:nuclear body"/>
    <property type="evidence" value="ECO:0007669"/>
    <property type="project" value="TreeGrafter"/>
</dbReference>
<evidence type="ECO:0000256" key="1">
    <source>
        <dbReference type="ARBA" id="ARBA00004123"/>
    </source>
</evidence>
<dbReference type="InterPro" id="IPR041679">
    <property type="entry name" value="DNA2/NAM7-like_C"/>
</dbReference>
<evidence type="ECO:0000256" key="8">
    <source>
        <dbReference type="PROSITE-ProRule" id="PRU00047"/>
    </source>
</evidence>
<feature type="compositionally biased region" description="Polar residues" evidence="10">
    <location>
        <begin position="1903"/>
        <end position="1912"/>
    </location>
</feature>
<dbReference type="Pfam" id="PF13086">
    <property type="entry name" value="AAA_11"/>
    <property type="match status" value="1"/>
</dbReference>
<feature type="compositionally biased region" description="Basic and acidic residues" evidence="10">
    <location>
        <begin position="1964"/>
        <end position="1975"/>
    </location>
</feature>
<dbReference type="EMBL" id="JAXLQG010000012">
    <property type="protein sequence ID" value="KAK5533871.1"/>
    <property type="molecule type" value="Genomic_DNA"/>
</dbReference>
<keyword evidence="6" id="KW-0067">ATP-binding</keyword>
<evidence type="ECO:0000313" key="13">
    <source>
        <dbReference type="Proteomes" id="UP001345827"/>
    </source>
</evidence>
<evidence type="ECO:0000256" key="2">
    <source>
        <dbReference type="ARBA" id="ARBA00007913"/>
    </source>
</evidence>
<feature type="compositionally biased region" description="Basic and acidic residues" evidence="10">
    <location>
        <begin position="1932"/>
        <end position="1941"/>
    </location>
</feature>
<evidence type="ECO:0000256" key="10">
    <source>
        <dbReference type="SAM" id="MobiDB-lite"/>
    </source>
</evidence>
<dbReference type="InterPro" id="IPR056474">
    <property type="entry name" value="SEN1_barrel"/>
</dbReference>
<dbReference type="InterPro" id="IPR041677">
    <property type="entry name" value="DNA2/NAM7_AAA_11"/>
</dbReference>
<dbReference type="GO" id="GO:0016787">
    <property type="term" value="F:hydrolase activity"/>
    <property type="evidence" value="ECO:0007669"/>
    <property type="project" value="UniProtKB-KW"/>
</dbReference>
<dbReference type="GO" id="GO:0005524">
    <property type="term" value="F:ATP binding"/>
    <property type="evidence" value="ECO:0007669"/>
    <property type="project" value="UniProtKB-KW"/>
</dbReference>
<feature type="compositionally biased region" description="Pro residues" evidence="10">
    <location>
        <begin position="2162"/>
        <end position="2172"/>
    </location>
</feature>
<keyword evidence="5 12" id="KW-0347">Helicase</keyword>
<organism evidence="12 13">
    <name type="scientific">Vermiconidia calcicola</name>
    <dbReference type="NCBI Taxonomy" id="1690605"/>
    <lineage>
        <taxon>Eukaryota</taxon>
        <taxon>Fungi</taxon>
        <taxon>Dikarya</taxon>
        <taxon>Ascomycota</taxon>
        <taxon>Pezizomycotina</taxon>
        <taxon>Dothideomycetes</taxon>
        <taxon>Dothideomycetidae</taxon>
        <taxon>Mycosphaerellales</taxon>
        <taxon>Extremaceae</taxon>
        <taxon>Vermiconidia</taxon>
    </lineage>
</organism>
<dbReference type="Pfam" id="PF23576">
    <property type="entry name" value="SEN1_barrel"/>
    <property type="match status" value="1"/>
</dbReference>
<evidence type="ECO:0000256" key="6">
    <source>
        <dbReference type="ARBA" id="ARBA00022840"/>
    </source>
</evidence>
<feature type="domain" description="CCHC-type" evidence="11">
    <location>
        <begin position="2043"/>
        <end position="2057"/>
    </location>
</feature>
<gene>
    <name evidence="12" type="primary">SEN1</name>
    <name evidence="12" type="ORF">LTR25_006851</name>
</gene>
<evidence type="ECO:0000256" key="5">
    <source>
        <dbReference type="ARBA" id="ARBA00022806"/>
    </source>
</evidence>
<proteinExistence type="inferred from homology"/>
<feature type="region of interest" description="Disordered" evidence="10">
    <location>
        <begin position="2079"/>
        <end position="2236"/>
    </location>
</feature>
<dbReference type="InterPro" id="IPR001878">
    <property type="entry name" value="Znf_CCHC"/>
</dbReference>
<evidence type="ECO:0000256" key="9">
    <source>
        <dbReference type="SAM" id="Coils"/>
    </source>
</evidence>
<dbReference type="InterPro" id="IPR027417">
    <property type="entry name" value="P-loop_NTPase"/>
</dbReference>
<evidence type="ECO:0000259" key="11">
    <source>
        <dbReference type="PROSITE" id="PS50158"/>
    </source>
</evidence>
<feature type="coiled-coil region" evidence="9">
    <location>
        <begin position="1455"/>
        <end position="1507"/>
    </location>
</feature>
<reference evidence="12 13" key="1">
    <citation type="submission" date="2023-06" db="EMBL/GenBank/DDBJ databases">
        <title>Black Yeasts Isolated from many extreme environments.</title>
        <authorList>
            <person name="Coleine C."/>
            <person name="Stajich J.E."/>
            <person name="Selbmann L."/>
        </authorList>
    </citation>
    <scope>NUCLEOTIDE SEQUENCE [LARGE SCALE GENOMIC DNA]</scope>
    <source>
        <strain evidence="12 13">CCFEE 5887</strain>
    </source>
</reference>
<dbReference type="PANTHER" id="PTHR10887:SF495">
    <property type="entry name" value="HELICASE SENATAXIN ISOFORM X1-RELATED"/>
    <property type="match status" value="1"/>
</dbReference>
<dbReference type="SUPFAM" id="SSF52540">
    <property type="entry name" value="P-loop containing nucleoside triphosphate hydrolases"/>
    <property type="match status" value="1"/>
</dbReference>
<dbReference type="FunFam" id="3.40.50.300:FF:000326">
    <property type="entry name" value="P-loop containing nucleoside triphosphate hydrolase"/>
    <property type="match status" value="1"/>
</dbReference>
<dbReference type="Proteomes" id="UP001345827">
    <property type="component" value="Unassembled WGS sequence"/>
</dbReference>
<dbReference type="GO" id="GO:0005694">
    <property type="term" value="C:chromosome"/>
    <property type="evidence" value="ECO:0007669"/>
    <property type="project" value="UniProtKB-ARBA"/>
</dbReference>
<dbReference type="GO" id="GO:0001147">
    <property type="term" value="F:transcription termination site sequence-specific DNA binding"/>
    <property type="evidence" value="ECO:0007669"/>
    <property type="project" value="TreeGrafter"/>
</dbReference>
<feature type="region of interest" description="Disordered" evidence="10">
    <location>
        <begin position="20"/>
        <end position="48"/>
    </location>
</feature>
<dbReference type="SUPFAM" id="SSF48371">
    <property type="entry name" value="ARM repeat"/>
    <property type="match status" value="1"/>
</dbReference>
<dbReference type="SMART" id="SM00343">
    <property type="entry name" value="ZnF_C2HC"/>
    <property type="match status" value="3"/>
</dbReference>
<dbReference type="InterPro" id="IPR045055">
    <property type="entry name" value="DNA2/NAM7-like"/>
</dbReference>
<name>A0AAV9Q571_9PEZI</name>
<feature type="compositionally biased region" description="Basic and acidic residues" evidence="10">
    <location>
        <begin position="2079"/>
        <end position="2101"/>
    </location>
</feature>
<evidence type="ECO:0000256" key="4">
    <source>
        <dbReference type="ARBA" id="ARBA00022801"/>
    </source>
</evidence>
<keyword evidence="3" id="KW-0547">Nucleotide-binding</keyword>
<dbReference type="FunFam" id="3.40.50.300:FF:001152">
    <property type="entry name" value="tRNA-splicing endonuclease, putative"/>
    <property type="match status" value="1"/>
</dbReference>
<dbReference type="InterPro" id="IPR024481">
    <property type="entry name" value="Helicase_Sen1_N"/>
</dbReference>
<dbReference type="Pfam" id="PF12726">
    <property type="entry name" value="SEN1_N"/>
    <property type="match status" value="1"/>
</dbReference>
<dbReference type="GO" id="GO:0008270">
    <property type="term" value="F:zinc ion binding"/>
    <property type="evidence" value="ECO:0007669"/>
    <property type="project" value="UniProtKB-KW"/>
</dbReference>
<dbReference type="PANTHER" id="PTHR10887">
    <property type="entry name" value="DNA2/NAM7 HELICASE FAMILY"/>
    <property type="match status" value="1"/>
</dbReference>
<dbReference type="PROSITE" id="PS50158">
    <property type="entry name" value="ZF_CCHC"/>
    <property type="match status" value="1"/>
</dbReference>
<sequence>MAEFITTLQEIKQLPAGKHLLCPREDDDDLDRYEDERDPDADVEGKDDPERIARIEETKTRRKKFISSLQLLAYDGEQSEQYQNYIWDTLDEALAKCDVCIREYYIAKVDFLSALREDYEEEDINNFFSIINRRDVQRIIRGLDSADTTLQSLPEPQRMTSALTPKDLHGLYEALICEVFLQNETLLKQHFDGPFKAIQTRRPLKMREILPAATRFLFDTNSARLVWASSIWQRLDRFLRDIEWDWAIKDFLQEKLQQPSDPNDVTRLWSALKLIVSKLDERMITYKLFDLQPNLCTTALNHLAKRSGAVPFIVQTLQDILDKAPDAFWQAMGSISSQTIVEQVFASPQFNKHLQDSAKPPATKCDPKVNNDVISWISSFLSSLKPANRPAAAQTIVAQLFERINNRNLELAARLRCFETAVTVLLSTVMCFTGNQDDQKNVERLVLSDTLNLIGHRLDELLNPNDPALAEAVGQETRTNVLNLTKNAVALECQCLKTDFETLSTKGHLRHGSSSYTPELWTAIINNLRDSDPHLSSSALLGIMALPGLEQIRIREGSSAIQEKKSFNSIFDKLTGMLGKVLERISEFSPSHLDLLFKAQETSMPLIAALFSPDQSTYLAAIDVVKNISGESGRKEALAHLIGAFLGTTIYGVCWTFRRIANYKTFASVPRILKTGMEILDILCNPMDGQLRKAKISGRDASAVQNYWSYQWIALRVIYSQTERWSLELHNKALMIEVCRDAMQYAGALFEQYDLFSSVITKAKPDKAEDIPRLLLDSDDPAIGSPLSTLDAMSKWLRLRDEYLADTLVSLITNMLYRLKGHRVLVTEREGLTYIQDVATKQSIKTILTSSQKAILVRALENYWGRQIERHVPKKQSTLNLKGWTDSAAVTRSGASTPESRELSVDEFGDDDIADDDLIEIASKTLNTHKTSVTAKDKNQIRSLLSRAQPVKQNAAKSTSIDIAAKKAQEAKAFIENRKREVAAQKLRDKEAALKLRGKVGVGQQTMGQGSGLAGIGVVGKDHAAGASSLMVSSDSESETDSDEELFGKLPIAQGQTVRSQAGVRKPLPAGPVRKVKQVRSQRDIRARLAPDLTDLHRTILSWDFFADTDLPPTSMMDDYTLVTETFRSPQDYQKTFEPLLVLEGWQSFRAAREDGNFKPFEVKVANSLIVDNFVEINSQMSMAEGRDLGIGSSDVVLLSKSKQPDRDSSEPHCLARVKEITRKKGEVQVVYRVSAAGNPLRPFLNDSATVYAVQVLSLTPLEREYGALKALQYYDLAEEIIRAKPSPILDYSDKELEPFKKTYNVNLAQAKAIKSALDNDAFTLIQGPPGSGKTKTICGLVGAMMTGFVKKTNTNAPRLNTATGRPIGAPPAAKKILVCAPSNAAVDELVMRLKLGVTLLDGTSENLSVVRLGRTDAINANVKDVTLEELVNAKLNSAAPKDPREDIHSVMMEHKAVSEELNTLRDRINDQRGKGQSVPSSDEQLMDALKRKKNGLSAKIDDMRERQNTTNRDMELSRKRIQQEILDSAHVLCATLSGSGHEIFQGLNIEFETVIIDEAAQSIELSALIPLKYGCSKCILVGDPKQLPPTVLSRAAAKFQYEQSLFARMEHNHKKDVHLLDTQYRMHPEISLFPSKTFYDSRLKDGAGMAKLRHRPWHHSDVFAPYRFFDVQGMSQAATKGHSLVNIAELNLAMQLYDRLLSDVPKYDFSRKIGIITPYKGQLKELRLRFKQRYGEDITSKVEFNTTDAFQGRESEIIIFSCVRASTQGIGFLKDIRRMNVGLTRAMCSLWVLGNSQALMQGEFWRALVNDAKSRNVYTQGDISSLLRRPVLTEDMMKDDVDMMEAKAPASDVARPSVSRQDSGMDMDRPRSEAIRPPAGRQNSAVETPKPTPIRRDEPRSRLSSNQTTPLPSRPGSSTSHDSLASASSRAEVRRPDLARLDGTSEPSKPDLKSEPRPPPPKPRPEIHKDREYPGVDQSRSGVYGPSGGRTGLNDLANCTICGSYEHFSFNCDNEEAKAASMGNCHRCHRSGHSYLGCSAPRCISCGEVGHTTDKCEAPVKYRLTKVQQAEVQKQEIRFGTARDKARERRAEKQLGEHGAKIPTVKSSASPANGAAYEAKRKRDASTDSSDRGKMPKKDTVAMHGPAKGVTASQGFSRSPPTGPAGLPPKPAAGGVSKGGVPASQGFSRPPPTGPAGLPPRPPGGPGGRPPMVNHGPPIVRKKKTNADDMFMKRR</sequence>
<keyword evidence="8" id="KW-0863">Zinc-finger</keyword>
<evidence type="ECO:0000313" key="12">
    <source>
        <dbReference type="EMBL" id="KAK5533871.1"/>
    </source>
</evidence>
<dbReference type="InterPro" id="IPR016024">
    <property type="entry name" value="ARM-type_fold"/>
</dbReference>
<keyword evidence="4" id="KW-0378">Hydrolase</keyword>
<feature type="compositionally biased region" description="Basic and acidic residues" evidence="10">
    <location>
        <begin position="2226"/>
        <end position="2236"/>
    </location>
</feature>
<keyword evidence="9" id="KW-0175">Coiled coil</keyword>
<accession>A0AAV9Q571</accession>
<dbReference type="CDD" id="cd18042">
    <property type="entry name" value="DEXXQc_SETX"/>
    <property type="match status" value="1"/>
</dbReference>
<comment type="similarity">
    <text evidence="2">Belongs to the DNA2/NAM7 helicase family.</text>
</comment>
<dbReference type="InterPro" id="IPR047187">
    <property type="entry name" value="SF1_C_Upf1"/>
</dbReference>
<dbReference type="Pfam" id="PF13087">
    <property type="entry name" value="AAA_12"/>
    <property type="match status" value="1"/>
</dbReference>
<protein>
    <submittedName>
        <fullName evidence="12">DEAD-box type RNA helicase</fullName>
    </submittedName>
</protein>
<feature type="compositionally biased region" description="Low complexity" evidence="10">
    <location>
        <begin position="1918"/>
        <end position="1931"/>
    </location>
</feature>
<feature type="compositionally biased region" description="Basic and acidic residues" evidence="10">
    <location>
        <begin position="2119"/>
        <end position="2142"/>
    </location>
</feature>
<dbReference type="GO" id="GO:0006369">
    <property type="term" value="P:termination of RNA polymerase II transcription"/>
    <property type="evidence" value="ECO:0007669"/>
    <property type="project" value="TreeGrafter"/>
</dbReference>
<feature type="compositionally biased region" description="Acidic residues" evidence="10">
    <location>
        <begin position="25"/>
        <end position="42"/>
    </location>
</feature>
<dbReference type="CDD" id="cd18808">
    <property type="entry name" value="SF1_C_Upf1"/>
    <property type="match status" value="1"/>
</dbReference>
<keyword evidence="8" id="KW-0479">Metal-binding</keyword>